<dbReference type="EMBL" id="FLQY01000246">
    <property type="protein sequence ID" value="SBT09424.1"/>
    <property type="molecule type" value="Genomic_DNA"/>
</dbReference>
<feature type="active site" description="For GATase activity" evidence="8">
    <location>
        <position position="2"/>
    </location>
</feature>
<evidence type="ECO:0000256" key="1">
    <source>
        <dbReference type="ARBA" id="ARBA00005187"/>
    </source>
</evidence>
<evidence type="ECO:0000313" key="12">
    <source>
        <dbReference type="Proteomes" id="UP000199600"/>
    </source>
</evidence>
<dbReference type="PROSITE" id="PS51278">
    <property type="entry name" value="GATASE_TYPE_2"/>
    <property type="match status" value="1"/>
</dbReference>
<proteinExistence type="inferred from homology"/>
<evidence type="ECO:0000259" key="10">
    <source>
        <dbReference type="PROSITE" id="PS51278"/>
    </source>
</evidence>
<gene>
    <name evidence="11" type="ORF">PROAA_320066</name>
</gene>
<dbReference type="InterPro" id="IPR017932">
    <property type="entry name" value="GATase_2_dom"/>
</dbReference>
<comment type="catalytic activity">
    <reaction evidence="7">
        <text>L-aspartate + L-glutamine + ATP + H2O = L-asparagine + L-glutamate + AMP + diphosphate + H(+)</text>
        <dbReference type="Rhea" id="RHEA:12228"/>
        <dbReference type="ChEBI" id="CHEBI:15377"/>
        <dbReference type="ChEBI" id="CHEBI:15378"/>
        <dbReference type="ChEBI" id="CHEBI:29985"/>
        <dbReference type="ChEBI" id="CHEBI:29991"/>
        <dbReference type="ChEBI" id="CHEBI:30616"/>
        <dbReference type="ChEBI" id="CHEBI:33019"/>
        <dbReference type="ChEBI" id="CHEBI:58048"/>
        <dbReference type="ChEBI" id="CHEBI:58359"/>
        <dbReference type="ChEBI" id="CHEBI:456215"/>
        <dbReference type="EC" id="6.3.5.4"/>
    </reaction>
</comment>
<keyword evidence="8" id="KW-0061">Asparagine biosynthesis</keyword>
<accession>A0A1A8XWQ7</accession>
<keyword evidence="12" id="KW-1185">Reference proteome</keyword>
<dbReference type="Pfam" id="PF00733">
    <property type="entry name" value="Asn_synthase"/>
    <property type="match status" value="1"/>
</dbReference>
<evidence type="ECO:0000256" key="2">
    <source>
        <dbReference type="ARBA" id="ARBA00005752"/>
    </source>
</evidence>
<dbReference type="PIRSF" id="PIRSF001589">
    <property type="entry name" value="Asn_synthetase_glu-h"/>
    <property type="match status" value="1"/>
</dbReference>
<feature type="binding site" evidence="9">
    <location>
        <position position="292"/>
    </location>
    <ligand>
        <name>ATP</name>
        <dbReference type="ChEBI" id="CHEBI:30616"/>
    </ligand>
</feature>
<dbReference type="InterPro" id="IPR029055">
    <property type="entry name" value="Ntn_hydrolases_N"/>
</dbReference>
<evidence type="ECO:0000256" key="3">
    <source>
        <dbReference type="ARBA" id="ARBA00012737"/>
    </source>
</evidence>
<feature type="binding site" evidence="9">
    <location>
        <position position="101"/>
    </location>
    <ligand>
        <name>L-glutamine</name>
        <dbReference type="ChEBI" id="CHEBI:58359"/>
    </ligand>
</feature>
<dbReference type="InterPro" id="IPR014729">
    <property type="entry name" value="Rossmann-like_a/b/a_fold"/>
</dbReference>
<keyword evidence="11" id="KW-0436">Ligase</keyword>
<name>A0A1A8XWQ7_9RHOO</name>
<dbReference type="AlphaFoldDB" id="A0A1A8XWQ7"/>
<dbReference type="CDD" id="cd01991">
    <property type="entry name" value="Asn_synthase_B_C"/>
    <property type="match status" value="1"/>
</dbReference>
<dbReference type="SUPFAM" id="SSF56235">
    <property type="entry name" value="N-terminal nucleophile aminohydrolases (Ntn hydrolases)"/>
    <property type="match status" value="1"/>
</dbReference>
<dbReference type="GO" id="GO:0006529">
    <property type="term" value="P:asparagine biosynthetic process"/>
    <property type="evidence" value="ECO:0007669"/>
    <property type="project" value="UniProtKB-KW"/>
</dbReference>
<dbReference type="SUPFAM" id="SSF52402">
    <property type="entry name" value="Adenine nucleotide alpha hydrolases-like"/>
    <property type="match status" value="1"/>
</dbReference>
<keyword evidence="4 9" id="KW-0547">Nucleotide-binding</keyword>
<evidence type="ECO:0000256" key="7">
    <source>
        <dbReference type="ARBA" id="ARBA00048741"/>
    </source>
</evidence>
<evidence type="ECO:0000256" key="6">
    <source>
        <dbReference type="ARBA" id="ARBA00022962"/>
    </source>
</evidence>
<sequence>MCGIAGYYGTRELAPEALAKCLDRMGRRGPDGHGQVRRVIGGERNGYLLHSRLRILDLDDRANQPFARGGGHLSYNGELYNYLELRATLQRQGEAFTTESDTEVLASVLATQGVAGLDNCEGMWAFAWLADNGLLLCRDRFGEKPLYVFEDDTGVYFGSEPKFVFALLGRSLPVNLDHLRRYLVNGYKALYKTGDTFFSGLNEVRPGALVRFDRRGARQDERYWRPRFDVTDESMTFEDAVASARDALVESVRIRLRADVPIAFCLSGGVDSNALIAIAKRKLGFQVHGFTIMNTDERYEEREMVETSVAELGLRHTTIPVARQDFLSNLRRQISYHDSPVSTITYYAQWQLMKAVAEEGYKVSVSGTGADELFSGYFDHQNFYLQALAADPVAQAQARDNWQRVIAPVVRNPFLQDPDCFIKNPALRDHIYLDGDAFSGFLSPRWSEAFAEENYSRVALRNRMNNELFHESVPPILHEDDLNAMYYSIENRSPFLDRRLFDVCQSIPTRHLIRDARAKAVLREAVRGLAPDAVIDNPRKVGFNVPIFDYLDVADPQVRAQILDDGPIFEHVRRGPIADLIDKPDLPNSQSKFLFYFLNARMFLEEFGEEATA</sequence>
<dbReference type="InterPro" id="IPR033738">
    <property type="entry name" value="AsnB_N"/>
</dbReference>
<organism evidence="11 12">
    <name type="scientific">Candidatus Propionivibrio aalborgensis</name>
    <dbReference type="NCBI Taxonomy" id="1860101"/>
    <lineage>
        <taxon>Bacteria</taxon>
        <taxon>Pseudomonadati</taxon>
        <taxon>Pseudomonadota</taxon>
        <taxon>Betaproteobacteria</taxon>
        <taxon>Rhodocyclales</taxon>
        <taxon>Rhodocyclaceae</taxon>
        <taxon>Propionivibrio</taxon>
    </lineage>
</organism>
<dbReference type="GO" id="GO:0004066">
    <property type="term" value="F:asparagine synthase (glutamine-hydrolyzing) activity"/>
    <property type="evidence" value="ECO:0007669"/>
    <property type="project" value="UniProtKB-EC"/>
</dbReference>
<dbReference type="Pfam" id="PF13537">
    <property type="entry name" value="GATase_7"/>
    <property type="match status" value="1"/>
</dbReference>
<dbReference type="GO" id="GO:0005524">
    <property type="term" value="F:ATP binding"/>
    <property type="evidence" value="ECO:0007669"/>
    <property type="project" value="UniProtKB-KW"/>
</dbReference>
<feature type="binding site" evidence="9">
    <location>
        <begin position="366"/>
        <end position="367"/>
    </location>
    <ligand>
        <name>ATP</name>
        <dbReference type="ChEBI" id="CHEBI:30616"/>
    </ligand>
</feature>
<dbReference type="NCBIfam" id="TIGR01536">
    <property type="entry name" value="asn_synth_AEB"/>
    <property type="match status" value="1"/>
</dbReference>
<dbReference type="CDD" id="cd00712">
    <property type="entry name" value="AsnB"/>
    <property type="match status" value="1"/>
</dbReference>
<evidence type="ECO:0000256" key="9">
    <source>
        <dbReference type="PIRSR" id="PIRSR001589-2"/>
    </source>
</evidence>
<comment type="similarity">
    <text evidence="2">Belongs to the asparagine synthetase family.</text>
</comment>
<dbReference type="Gene3D" id="3.60.20.10">
    <property type="entry name" value="Glutamine Phosphoribosylpyrophosphate, subunit 1, domain 1"/>
    <property type="match status" value="1"/>
</dbReference>
<dbReference type="Gene3D" id="3.40.50.620">
    <property type="entry name" value="HUPs"/>
    <property type="match status" value="1"/>
</dbReference>
<evidence type="ECO:0000313" key="11">
    <source>
        <dbReference type="EMBL" id="SBT09424.1"/>
    </source>
</evidence>
<dbReference type="InterPro" id="IPR051786">
    <property type="entry name" value="ASN_synthetase/amidase"/>
</dbReference>
<protein>
    <recommendedName>
        <fullName evidence="3">asparagine synthase (glutamine-hydrolyzing)</fullName>
        <ecNumber evidence="3">6.3.5.4</ecNumber>
    </recommendedName>
</protein>
<feature type="domain" description="Glutamine amidotransferase type-2" evidence="10">
    <location>
        <begin position="2"/>
        <end position="215"/>
    </location>
</feature>
<keyword evidence="5 9" id="KW-0067">ATP-binding</keyword>
<evidence type="ECO:0000256" key="4">
    <source>
        <dbReference type="ARBA" id="ARBA00022741"/>
    </source>
</evidence>
<evidence type="ECO:0000256" key="8">
    <source>
        <dbReference type="PIRSR" id="PIRSR001589-1"/>
    </source>
</evidence>
<dbReference type="RefSeq" id="WP_186411591.1">
    <property type="nucleotide sequence ID" value="NZ_FLQY01000246.1"/>
</dbReference>
<reference evidence="11 12" key="1">
    <citation type="submission" date="2016-06" db="EMBL/GenBank/DDBJ databases">
        <authorList>
            <person name="Kjaerup R.B."/>
            <person name="Dalgaard T.S."/>
            <person name="Juul-Madsen H.R."/>
        </authorList>
    </citation>
    <scope>NUCLEOTIDE SEQUENCE [LARGE SCALE GENOMIC DNA]</scope>
    <source>
        <strain evidence="11">2</strain>
    </source>
</reference>
<dbReference type="PANTHER" id="PTHR43284:SF1">
    <property type="entry name" value="ASPARAGINE SYNTHETASE"/>
    <property type="match status" value="1"/>
</dbReference>
<dbReference type="Proteomes" id="UP000199600">
    <property type="component" value="Unassembled WGS sequence"/>
</dbReference>
<keyword evidence="6 8" id="KW-0315">Glutamine amidotransferase</keyword>
<evidence type="ECO:0000256" key="5">
    <source>
        <dbReference type="ARBA" id="ARBA00022840"/>
    </source>
</evidence>
<keyword evidence="8" id="KW-0028">Amino-acid biosynthesis</keyword>
<dbReference type="PANTHER" id="PTHR43284">
    <property type="entry name" value="ASPARAGINE SYNTHETASE (GLUTAMINE-HYDROLYZING)"/>
    <property type="match status" value="1"/>
</dbReference>
<comment type="pathway">
    <text evidence="1">Amino-acid biosynthesis; L-asparagine biosynthesis; L-asparagine from L-aspartate (L-Gln route): step 1/1.</text>
</comment>
<dbReference type="EC" id="6.3.5.4" evidence="3"/>
<dbReference type="InterPro" id="IPR006426">
    <property type="entry name" value="Asn_synth_AEB"/>
</dbReference>
<dbReference type="InterPro" id="IPR001962">
    <property type="entry name" value="Asn_synthase"/>
</dbReference>